<organism evidence="1 2">
    <name type="scientific">Boletus edulis BED1</name>
    <dbReference type="NCBI Taxonomy" id="1328754"/>
    <lineage>
        <taxon>Eukaryota</taxon>
        <taxon>Fungi</taxon>
        <taxon>Dikarya</taxon>
        <taxon>Basidiomycota</taxon>
        <taxon>Agaricomycotina</taxon>
        <taxon>Agaricomycetes</taxon>
        <taxon>Agaricomycetidae</taxon>
        <taxon>Boletales</taxon>
        <taxon>Boletineae</taxon>
        <taxon>Boletaceae</taxon>
        <taxon>Boletoideae</taxon>
        <taxon>Boletus</taxon>
    </lineage>
</organism>
<evidence type="ECO:0000313" key="2">
    <source>
        <dbReference type="Proteomes" id="UP001194468"/>
    </source>
</evidence>
<dbReference type="Proteomes" id="UP001194468">
    <property type="component" value="Unassembled WGS sequence"/>
</dbReference>
<accession>A0AAD4BK18</accession>
<dbReference type="PANTHER" id="PTHR33096:SF1">
    <property type="entry name" value="CXC1-LIKE CYSTEINE CLUSTER ASSOCIATED WITH KDZ TRANSPOSASES DOMAIN-CONTAINING PROTEIN"/>
    <property type="match status" value="1"/>
</dbReference>
<feature type="non-terminal residue" evidence="1">
    <location>
        <position position="1"/>
    </location>
</feature>
<dbReference type="EMBL" id="WHUW01000039">
    <property type="protein sequence ID" value="KAF8432543.1"/>
    <property type="molecule type" value="Genomic_DNA"/>
</dbReference>
<reference evidence="1" key="2">
    <citation type="journal article" date="2020" name="Nat. Commun.">
        <title>Large-scale genome sequencing of mycorrhizal fungi provides insights into the early evolution of symbiotic traits.</title>
        <authorList>
            <person name="Miyauchi S."/>
            <person name="Kiss E."/>
            <person name="Kuo A."/>
            <person name="Drula E."/>
            <person name="Kohler A."/>
            <person name="Sanchez-Garcia M."/>
            <person name="Morin E."/>
            <person name="Andreopoulos B."/>
            <person name="Barry K.W."/>
            <person name="Bonito G."/>
            <person name="Buee M."/>
            <person name="Carver A."/>
            <person name="Chen C."/>
            <person name="Cichocki N."/>
            <person name="Clum A."/>
            <person name="Culley D."/>
            <person name="Crous P.W."/>
            <person name="Fauchery L."/>
            <person name="Girlanda M."/>
            <person name="Hayes R.D."/>
            <person name="Keri Z."/>
            <person name="LaButti K."/>
            <person name="Lipzen A."/>
            <person name="Lombard V."/>
            <person name="Magnuson J."/>
            <person name="Maillard F."/>
            <person name="Murat C."/>
            <person name="Nolan M."/>
            <person name="Ohm R.A."/>
            <person name="Pangilinan J."/>
            <person name="Pereira M.F."/>
            <person name="Perotto S."/>
            <person name="Peter M."/>
            <person name="Pfister S."/>
            <person name="Riley R."/>
            <person name="Sitrit Y."/>
            <person name="Stielow J.B."/>
            <person name="Szollosi G."/>
            <person name="Zifcakova L."/>
            <person name="Stursova M."/>
            <person name="Spatafora J.W."/>
            <person name="Tedersoo L."/>
            <person name="Vaario L.M."/>
            <person name="Yamada A."/>
            <person name="Yan M."/>
            <person name="Wang P."/>
            <person name="Xu J."/>
            <person name="Bruns T."/>
            <person name="Baldrian P."/>
            <person name="Vilgalys R."/>
            <person name="Dunand C."/>
            <person name="Henrissat B."/>
            <person name="Grigoriev I.V."/>
            <person name="Hibbett D."/>
            <person name="Nagy L.G."/>
            <person name="Martin F.M."/>
        </authorList>
    </citation>
    <scope>NUCLEOTIDE SEQUENCE</scope>
    <source>
        <strain evidence="1">BED1</strain>
    </source>
</reference>
<dbReference type="Pfam" id="PF18758">
    <property type="entry name" value="KDZ"/>
    <property type="match status" value="1"/>
</dbReference>
<proteinExistence type="predicted"/>
<gene>
    <name evidence="1" type="ORF">L210DRAFT_867986</name>
</gene>
<dbReference type="InterPro" id="IPR040521">
    <property type="entry name" value="KDZ"/>
</dbReference>
<evidence type="ECO:0000313" key="1">
    <source>
        <dbReference type="EMBL" id="KAF8432543.1"/>
    </source>
</evidence>
<dbReference type="PANTHER" id="PTHR33096">
    <property type="entry name" value="CXC2 DOMAIN-CONTAINING PROTEIN"/>
    <property type="match status" value="1"/>
</dbReference>
<protein>
    <submittedName>
        <fullName evidence="1">Uncharacterized protein</fullName>
    </submittedName>
</protein>
<comment type="caution">
    <text evidence="1">The sequence shown here is derived from an EMBL/GenBank/DDBJ whole genome shotgun (WGS) entry which is preliminary data.</text>
</comment>
<reference evidence="1" key="1">
    <citation type="submission" date="2019-10" db="EMBL/GenBank/DDBJ databases">
        <authorList>
            <consortium name="DOE Joint Genome Institute"/>
            <person name="Kuo A."/>
            <person name="Miyauchi S."/>
            <person name="Kiss E."/>
            <person name="Drula E."/>
            <person name="Kohler A."/>
            <person name="Sanchez-Garcia M."/>
            <person name="Andreopoulos B."/>
            <person name="Barry K.W."/>
            <person name="Bonito G."/>
            <person name="Buee M."/>
            <person name="Carver A."/>
            <person name="Chen C."/>
            <person name="Cichocki N."/>
            <person name="Clum A."/>
            <person name="Culley D."/>
            <person name="Crous P.W."/>
            <person name="Fauchery L."/>
            <person name="Girlanda M."/>
            <person name="Hayes R."/>
            <person name="Keri Z."/>
            <person name="LaButti K."/>
            <person name="Lipzen A."/>
            <person name="Lombard V."/>
            <person name="Magnuson J."/>
            <person name="Maillard F."/>
            <person name="Morin E."/>
            <person name="Murat C."/>
            <person name="Nolan M."/>
            <person name="Ohm R."/>
            <person name="Pangilinan J."/>
            <person name="Pereira M."/>
            <person name="Perotto S."/>
            <person name="Peter M."/>
            <person name="Riley R."/>
            <person name="Sitrit Y."/>
            <person name="Stielow B."/>
            <person name="Szollosi G."/>
            <person name="Zifcakova L."/>
            <person name="Stursova M."/>
            <person name="Spatafora J.W."/>
            <person name="Tedersoo L."/>
            <person name="Vaario L.-M."/>
            <person name="Yamada A."/>
            <person name="Yan M."/>
            <person name="Wang P."/>
            <person name="Xu J."/>
            <person name="Bruns T."/>
            <person name="Baldrian P."/>
            <person name="Vilgalys R."/>
            <person name="Henrissat B."/>
            <person name="Grigoriev I.V."/>
            <person name="Hibbett D."/>
            <person name="Nagy L.G."/>
            <person name="Martin F.M."/>
        </authorList>
    </citation>
    <scope>NUCLEOTIDE SEQUENCE</scope>
    <source>
        <strain evidence="1">BED1</strain>
    </source>
</reference>
<keyword evidence="2" id="KW-1185">Reference proteome</keyword>
<sequence length="132" mass="14770">FKNDVKSHVWNTAKEASCTDNWKTANPGGEEHIKVFKQTRIFLLACQHGFVDCHCSHNNSFKYALFIVNQILTVCGQDQGIGHNIGCVLKGTITLSSLGEKANEANLKIVVNMFHGFAHNWACQLENHPLYL</sequence>
<dbReference type="AlphaFoldDB" id="A0AAD4BK18"/>
<name>A0AAD4BK18_BOLED</name>